<evidence type="ECO:0000313" key="4">
    <source>
        <dbReference type="Proteomes" id="UP001501470"/>
    </source>
</evidence>
<dbReference type="InterPro" id="IPR009045">
    <property type="entry name" value="Zn_M74/Hedgehog-like"/>
</dbReference>
<dbReference type="EMBL" id="BAAAQD010000011">
    <property type="protein sequence ID" value="GAA1530380.1"/>
    <property type="molecule type" value="Genomic_DNA"/>
</dbReference>
<organism evidence="3 4">
    <name type="scientific">Dactylosporangium maewongense</name>
    <dbReference type="NCBI Taxonomy" id="634393"/>
    <lineage>
        <taxon>Bacteria</taxon>
        <taxon>Bacillati</taxon>
        <taxon>Actinomycetota</taxon>
        <taxon>Actinomycetes</taxon>
        <taxon>Micromonosporales</taxon>
        <taxon>Micromonosporaceae</taxon>
        <taxon>Dactylosporangium</taxon>
    </lineage>
</organism>
<feature type="region of interest" description="Disordered" evidence="1">
    <location>
        <begin position="158"/>
        <end position="190"/>
    </location>
</feature>
<keyword evidence="4" id="KW-1185">Reference proteome</keyword>
<gene>
    <name evidence="3" type="ORF">GCM10009827_054870</name>
</gene>
<accession>A0ABP4LRV8</accession>
<dbReference type="Pfam" id="PF13539">
    <property type="entry name" value="Peptidase_M15_4"/>
    <property type="match status" value="1"/>
</dbReference>
<feature type="domain" description="Peptidase M15C" evidence="2">
    <location>
        <begin position="301"/>
        <end position="379"/>
    </location>
</feature>
<protein>
    <recommendedName>
        <fullName evidence="2">Peptidase M15C domain-containing protein</fullName>
    </recommendedName>
</protein>
<dbReference type="Proteomes" id="UP001501470">
    <property type="component" value="Unassembled WGS sequence"/>
</dbReference>
<dbReference type="SUPFAM" id="SSF55166">
    <property type="entry name" value="Hedgehog/DD-peptidase"/>
    <property type="match status" value="1"/>
</dbReference>
<comment type="caution">
    <text evidence="3">The sequence shown here is derived from an EMBL/GenBank/DDBJ whole genome shotgun (WGS) entry which is preliminary data.</text>
</comment>
<proteinExistence type="predicted"/>
<dbReference type="Gene3D" id="3.30.1380.10">
    <property type="match status" value="1"/>
</dbReference>
<dbReference type="CDD" id="cd14845">
    <property type="entry name" value="L-Ala-D-Glu_peptidase_like"/>
    <property type="match status" value="1"/>
</dbReference>
<evidence type="ECO:0000313" key="3">
    <source>
        <dbReference type="EMBL" id="GAA1530380.1"/>
    </source>
</evidence>
<reference evidence="4" key="1">
    <citation type="journal article" date="2019" name="Int. J. Syst. Evol. Microbiol.">
        <title>The Global Catalogue of Microorganisms (GCM) 10K type strain sequencing project: providing services to taxonomists for standard genome sequencing and annotation.</title>
        <authorList>
            <consortium name="The Broad Institute Genomics Platform"/>
            <consortium name="The Broad Institute Genome Sequencing Center for Infectious Disease"/>
            <person name="Wu L."/>
            <person name="Ma J."/>
        </authorList>
    </citation>
    <scope>NUCLEOTIDE SEQUENCE [LARGE SCALE GENOMIC DNA]</scope>
    <source>
        <strain evidence="4">JCM 15933</strain>
    </source>
</reference>
<name>A0ABP4LRV8_9ACTN</name>
<feature type="compositionally biased region" description="Low complexity" evidence="1">
    <location>
        <begin position="163"/>
        <end position="190"/>
    </location>
</feature>
<evidence type="ECO:0000259" key="2">
    <source>
        <dbReference type="Pfam" id="PF13539"/>
    </source>
</evidence>
<sequence>MVADALAACTITTCVVPDGSVLSRDASFAATAAAAVFDGDGFFDAEADADGDAGTDGDAATGVVSASRGGAAASDADGLDSGCADREGFPPHAVSTSSNVASVSRACGARRLRWSTGTTHSIGRMRNRSRTRPVAAVLKLTLASALVLPVLAGCGGGSGGTAASGSPPSRAVAASPSTASPSAASPSAAGTPAFVGTVEVLSAEARQRMTGVSWRPGCPVGLDDLRLLRLSYVGFDGTARVGELVVHRAIADAVVRVFGRLYAARFPIRSMQTIEAYGGSDDASMAADNTSAFNCRNVPNTTHWSNHAYGRAIDVNTVENPYLPGKQIMPSAGKDYLDRRNVRPGMIVAGDVVVTAFKAEGFAWGGAWKTGVDYQHFEKP</sequence>
<dbReference type="InterPro" id="IPR039561">
    <property type="entry name" value="Peptidase_M15C"/>
</dbReference>
<evidence type="ECO:0000256" key="1">
    <source>
        <dbReference type="SAM" id="MobiDB-lite"/>
    </source>
</evidence>